<feature type="transmembrane region" description="Helical" evidence="1">
    <location>
        <begin position="134"/>
        <end position="153"/>
    </location>
</feature>
<dbReference type="OrthoDB" id="9837411at2"/>
<evidence type="ECO:0000313" key="3">
    <source>
        <dbReference type="Proteomes" id="UP000292346"/>
    </source>
</evidence>
<sequence length="199" mass="20478">MLLRTPWPMVLLAAMSAGLVALLSVVRPSNAVPLFVVHLAAVALASGTAYLLDDAAIAVTATTPQGLWRRRAPTLFAGLAVAAAAWTAVVVLLNRRSPTASTSALTIEVVALASVALAAAAVAARRGEPEPGNLVAPTIVLLGVGALIAQPALNITLFTGGPGDPDRWVWWVGIAVAATIVLLIASRDQATRPIRRLAH</sequence>
<evidence type="ECO:0000313" key="2">
    <source>
        <dbReference type="EMBL" id="TCC07213.1"/>
    </source>
</evidence>
<organism evidence="2 3">
    <name type="scientific">Kribbella soli</name>
    <dbReference type="NCBI Taxonomy" id="1124743"/>
    <lineage>
        <taxon>Bacteria</taxon>
        <taxon>Bacillati</taxon>
        <taxon>Actinomycetota</taxon>
        <taxon>Actinomycetes</taxon>
        <taxon>Propionibacteriales</taxon>
        <taxon>Kribbellaceae</taxon>
        <taxon>Kribbella</taxon>
    </lineage>
</organism>
<comment type="caution">
    <text evidence="2">The sequence shown here is derived from an EMBL/GenBank/DDBJ whole genome shotgun (WGS) entry which is preliminary data.</text>
</comment>
<feature type="transmembrane region" description="Helical" evidence="1">
    <location>
        <begin position="74"/>
        <end position="93"/>
    </location>
</feature>
<dbReference type="AlphaFoldDB" id="A0A4R0HAP0"/>
<keyword evidence="1" id="KW-0472">Membrane</keyword>
<gene>
    <name evidence="2" type="ORF">E0H45_14445</name>
</gene>
<feature type="transmembrane region" description="Helical" evidence="1">
    <location>
        <begin position="168"/>
        <end position="186"/>
    </location>
</feature>
<feature type="transmembrane region" description="Helical" evidence="1">
    <location>
        <begin position="105"/>
        <end position="122"/>
    </location>
</feature>
<feature type="transmembrane region" description="Helical" evidence="1">
    <location>
        <begin position="41"/>
        <end position="62"/>
    </location>
</feature>
<name>A0A4R0HAP0_9ACTN</name>
<keyword evidence="1" id="KW-0812">Transmembrane</keyword>
<evidence type="ECO:0000256" key="1">
    <source>
        <dbReference type="SAM" id="Phobius"/>
    </source>
</evidence>
<dbReference type="Proteomes" id="UP000292346">
    <property type="component" value="Unassembled WGS sequence"/>
</dbReference>
<dbReference type="RefSeq" id="WP_131337857.1">
    <property type="nucleotide sequence ID" value="NZ_SJJZ01000002.1"/>
</dbReference>
<keyword evidence="3" id="KW-1185">Reference proteome</keyword>
<protein>
    <submittedName>
        <fullName evidence="2">Uncharacterized protein</fullName>
    </submittedName>
</protein>
<keyword evidence="1" id="KW-1133">Transmembrane helix</keyword>
<accession>A0A4R0HAP0</accession>
<proteinExistence type="predicted"/>
<dbReference type="EMBL" id="SJJZ01000002">
    <property type="protein sequence ID" value="TCC07213.1"/>
    <property type="molecule type" value="Genomic_DNA"/>
</dbReference>
<reference evidence="2 3" key="1">
    <citation type="submission" date="2019-02" db="EMBL/GenBank/DDBJ databases">
        <title>Kribbella capetownensis sp. nov. and Kribbella speibonae sp. nov., isolated from soil.</title>
        <authorList>
            <person name="Curtis S.M."/>
            <person name="Norton I."/>
            <person name="Everest G.J."/>
            <person name="Meyers P.R."/>
        </authorList>
    </citation>
    <scope>NUCLEOTIDE SEQUENCE [LARGE SCALE GENOMIC DNA]</scope>
    <source>
        <strain evidence="2 3">KCTC 29219</strain>
    </source>
</reference>